<dbReference type="PANTHER" id="PTHR37157:SF2">
    <property type="entry name" value="EB DOMAIN-CONTAINING PROTEIN-RELATED"/>
    <property type="match status" value="1"/>
</dbReference>
<keyword evidence="3" id="KW-1185">Reference proteome</keyword>
<reference evidence="3" key="1">
    <citation type="journal article" date="2015" name="Proc. Natl. Acad. Sci. U.S.A.">
        <title>Genome sequence of the Asian Tiger mosquito, Aedes albopictus, reveals insights into its biology, genetics, and evolution.</title>
        <authorList>
            <person name="Chen X.G."/>
            <person name="Jiang X."/>
            <person name="Gu J."/>
            <person name="Xu M."/>
            <person name="Wu Y."/>
            <person name="Deng Y."/>
            <person name="Zhang C."/>
            <person name="Bonizzoni M."/>
            <person name="Dermauw W."/>
            <person name="Vontas J."/>
            <person name="Armbruster P."/>
            <person name="Huang X."/>
            <person name="Yang Y."/>
            <person name="Zhang H."/>
            <person name="He W."/>
            <person name="Peng H."/>
            <person name="Liu Y."/>
            <person name="Wu K."/>
            <person name="Chen J."/>
            <person name="Lirakis M."/>
            <person name="Topalis P."/>
            <person name="Van Leeuwen T."/>
            <person name="Hall A.B."/>
            <person name="Jiang X."/>
            <person name="Thorpe C."/>
            <person name="Mueller R.L."/>
            <person name="Sun C."/>
            <person name="Waterhouse R.M."/>
            <person name="Yan G."/>
            <person name="Tu Z.J."/>
            <person name="Fang X."/>
            <person name="James A.A."/>
        </authorList>
    </citation>
    <scope>NUCLEOTIDE SEQUENCE [LARGE SCALE GENOMIC DNA]</scope>
    <source>
        <strain evidence="3">Foshan</strain>
    </source>
</reference>
<dbReference type="Proteomes" id="UP000069940">
    <property type="component" value="Unassembled WGS sequence"/>
</dbReference>
<dbReference type="EnsemblMetazoa" id="AALFPA23_006455.R8392">
    <property type="protein sequence ID" value="AALFPA23_006455.P8392"/>
    <property type="gene ID" value="AALFPA23_006455"/>
</dbReference>
<dbReference type="SUPFAM" id="SSF57184">
    <property type="entry name" value="Growth factor receptor domain"/>
    <property type="match status" value="2"/>
</dbReference>
<reference evidence="2" key="2">
    <citation type="submission" date="2025-05" db="UniProtKB">
        <authorList>
            <consortium name="EnsemblMetazoa"/>
        </authorList>
    </citation>
    <scope>IDENTIFICATION</scope>
    <source>
        <strain evidence="2">Foshan</strain>
    </source>
</reference>
<dbReference type="RefSeq" id="XP_029715168.2">
    <property type="nucleotide sequence ID" value="XM_029859308.2"/>
</dbReference>
<evidence type="ECO:0000313" key="2">
    <source>
        <dbReference type="EnsemblMetazoa" id="AALFPA23_006455.P8392"/>
    </source>
</evidence>
<organism evidence="2 3">
    <name type="scientific">Aedes albopictus</name>
    <name type="common">Asian tiger mosquito</name>
    <name type="synonym">Stegomyia albopicta</name>
    <dbReference type="NCBI Taxonomy" id="7160"/>
    <lineage>
        <taxon>Eukaryota</taxon>
        <taxon>Metazoa</taxon>
        <taxon>Ecdysozoa</taxon>
        <taxon>Arthropoda</taxon>
        <taxon>Hexapoda</taxon>
        <taxon>Insecta</taxon>
        <taxon>Pterygota</taxon>
        <taxon>Neoptera</taxon>
        <taxon>Endopterygota</taxon>
        <taxon>Diptera</taxon>
        <taxon>Nematocera</taxon>
        <taxon>Culicoidea</taxon>
        <taxon>Culicidae</taxon>
        <taxon>Culicinae</taxon>
        <taxon>Aedini</taxon>
        <taxon>Aedes</taxon>
        <taxon>Stegomyia</taxon>
    </lineage>
</organism>
<feature type="signal peptide" evidence="1">
    <location>
        <begin position="1"/>
        <end position="28"/>
    </location>
</feature>
<accession>A0ABM1Y7A9</accession>
<keyword evidence="1" id="KW-0732">Signal</keyword>
<proteinExistence type="predicted"/>
<name>A0ABM1Y7A9_AEDAL</name>
<evidence type="ECO:0000313" key="3">
    <source>
        <dbReference type="Proteomes" id="UP000069940"/>
    </source>
</evidence>
<dbReference type="PANTHER" id="PTHR37157">
    <property type="entry name" value="PRION-LIKE-(Q/N-RICH) DOMAIN-BEARING PROTEIN 25"/>
    <property type="match status" value="1"/>
</dbReference>
<dbReference type="GeneID" id="109424552"/>
<evidence type="ECO:0000256" key="1">
    <source>
        <dbReference type="SAM" id="SignalP"/>
    </source>
</evidence>
<protein>
    <submittedName>
        <fullName evidence="2">Uncharacterized protein</fullName>
    </submittedName>
</protein>
<sequence>MERKMESSLPVALLFLLILQLCVPGTLSSRTNKQLKDHQLKKPLNIRARRYCTGAECIKTCPLDYELDKDKQSCRYQRSVCPANYVQRHGSCVLSEIQCPPGSVRQGNRCVVKTMECPSGYTMEGNNCINTRYCPEDYHWENGFCYRQQRQQICPNGYENRNGVCIQICVNCDAACSECDEESVPLKCPAGYDMYRGRCLKIVQGRADIELRNVTYRVPVECENDGIYNNGLCMLRKFESPRCDSGSFYSGTCVEVARCAQGVFTNDCECRSESSTSAVCRQGQPSPDGCVISKSQCRKPAQLVGALCSGRLDSHRASCASGSPHDHIYCTSNVPRCPSGFTLEGSFCVRSMSYQVDCGRHQWHNGWCSSFASCEAGYKLQENGDCVREMRVHQEVCPSGTSFDGEHCVSNTPLCEPDHEYDERFGICVKCTEQAAVCDGASGYQLSNGTCVKYTPLCQSGYVWKDNHCSSKSQSYVQCESGYVIDNYCVHSHLNCPDNQELIDGVCVHQELPSCPEGSVYQNGLCVAAKQCPDGYTVGQQSCIQEIKTPFNNSIKPDCRYGFHHENGNCVKTILINAVIDSRPLQCAIGYTLRNGKCIKEYRGLLVCPPKTIHMNHENKCFCKVDLVCPSGYERMGDECVFRSQSYYSPYLNFLNPCYGVQCSLQYCLSQCFSPPCPVQPCSYGVQHMGSIHSGNSYQNTDICGIGESCVNQETLETVVGLTCPPGYQKENNTCIAYYNRICQTGYKLIDDTCLKIEESNVVCPLGFTLSNGTCTRMRCDAGYSREGTVCKKVEYHSPLPCQKNYIFVEGICLHRSDCNGGSVEGGQCVRRRYEAFRCPPKFTQLNDSCVLLATCSGENMFFAENACRSSEQIQLRCPPETKRVKNMCVYDKGAMFEKITLHPPQCNGIVMEQLQQCAYIETPSCGKGYVLKNGRCVTCSSKTPQCPTDMIIIKSKCIKYHKSCRDGWYLDKDGQCVMVNIRSASCSQGKLAFNRCIHGFPSCKAGYTIEGNRCVFKEMSLARCNEGILLGGTCVSLQSCNSQDFVMSNGWCIRDEYFEPTCNSRTARKRDKCISGHLKCPENHYQFNGECFSHQIRSAECSNNVQCLENFCPITYPSCSNSFNFDGSVCTKVISQTPKCPAGTVPVRNDRDYCQYSTEQADFYCPEEYNYKNGICQKRQYVEASCPSGFRRKMDSCVRKTCNNAALTIYCGTQGIPSPSLGAPLHVPQFPMSRPVNTTTTTTVSANEVCCYVHSPRICQFHEGTDEWNCFHTENRRCGTFCSHSNQRLYLRTSESYYLNNVLILLPPEHITDTRFEDLDENDDYVYDTTPSCDGCTDRSYDCDNYCYTYDCQKAGNHCEFRDQREFCTAYPGPGCTAKDGCYSHDFCTK</sequence>
<feature type="chain" id="PRO_5045667068" evidence="1">
    <location>
        <begin position="29"/>
        <end position="1391"/>
    </location>
</feature>
<dbReference type="InterPro" id="IPR009030">
    <property type="entry name" value="Growth_fac_rcpt_cys_sf"/>
</dbReference>